<dbReference type="OrthoDB" id="9784896at2"/>
<dbReference type="STRING" id="580332.Slit_0128"/>
<dbReference type="PIRSF" id="PIRSF001488">
    <property type="entry name" value="Tdi_protein"/>
    <property type="match status" value="1"/>
</dbReference>
<evidence type="ECO:0000256" key="5">
    <source>
        <dbReference type="ARBA" id="ARBA00023157"/>
    </source>
</evidence>
<evidence type="ECO:0000256" key="2">
    <source>
        <dbReference type="ARBA" id="ARBA00005791"/>
    </source>
</evidence>
<dbReference type="PROSITE" id="PS00194">
    <property type="entry name" value="THIOREDOXIN_1"/>
    <property type="match status" value="1"/>
</dbReference>
<keyword evidence="12" id="KW-1185">Reference proteome</keyword>
<proteinExistence type="inferred from homology"/>
<dbReference type="EMBL" id="CP001965">
    <property type="protein sequence ID" value="ADE10370.1"/>
    <property type="molecule type" value="Genomic_DNA"/>
</dbReference>
<sequence precursor="true">MRFLKQIVTVLTLLCATYAHAEVVAGRDYKLLNPPQPTSSGKKVEVLEFFFYGCPHCYHLHPLISAWEKKMPKDVDFQYVPTIFNEGWEPMAHTYYALEAMGKIRQLHDALFQAWNENVDLSDEAHISEFVGKHGVDRNRFDADYNSFTVSSKIARSNQLVQSFNIRGTPTIAVDGKYIISGLQPEETIRVLDEVIKIARKERNRH</sequence>
<name>D5CU35_SIDLE</name>
<keyword evidence="3 9" id="KW-0732">Signal</keyword>
<dbReference type="SUPFAM" id="SSF52833">
    <property type="entry name" value="Thioredoxin-like"/>
    <property type="match status" value="1"/>
</dbReference>
<accession>D5CU35</accession>
<dbReference type="Proteomes" id="UP000001625">
    <property type="component" value="Chromosome"/>
</dbReference>
<dbReference type="KEGG" id="slt:Slit_0128"/>
<evidence type="ECO:0000313" key="11">
    <source>
        <dbReference type="EMBL" id="ADE10370.1"/>
    </source>
</evidence>
<feature type="signal peptide" evidence="9">
    <location>
        <begin position="1"/>
        <end position="21"/>
    </location>
</feature>
<organism evidence="11 12">
    <name type="scientific">Sideroxydans lithotrophicus (strain ES-1)</name>
    <dbReference type="NCBI Taxonomy" id="580332"/>
    <lineage>
        <taxon>Bacteria</taxon>
        <taxon>Pseudomonadati</taxon>
        <taxon>Pseudomonadota</taxon>
        <taxon>Betaproteobacteria</taxon>
        <taxon>Nitrosomonadales</taxon>
        <taxon>Gallionellaceae</taxon>
        <taxon>Sideroxydans</taxon>
    </lineage>
</organism>
<dbReference type="Pfam" id="PF01323">
    <property type="entry name" value="DSBA"/>
    <property type="match status" value="1"/>
</dbReference>
<protein>
    <recommendedName>
        <fullName evidence="7">Thiol:disulfide interchange protein</fullName>
    </recommendedName>
</protein>
<evidence type="ECO:0000256" key="3">
    <source>
        <dbReference type="ARBA" id="ARBA00022729"/>
    </source>
</evidence>
<dbReference type="InterPro" id="IPR023205">
    <property type="entry name" value="DsbA/DsbL"/>
</dbReference>
<keyword evidence="5 7" id="KW-1015">Disulfide bond</keyword>
<evidence type="ECO:0000313" key="12">
    <source>
        <dbReference type="Proteomes" id="UP000001625"/>
    </source>
</evidence>
<dbReference type="Gene3D" id="3.40.30.10">
    <property type="entry name" value="Glutaredoxin"/>
    <property type="match status" value="1"/>
</dbReference>
<comment type="subcellular location">
    <subcellularLocation>
        <location evidence="1 7">Periplasm</location>
    </subcellularLocation>
</comment>
<dbReference type="PROSITE" id="PS51352">
    <property type="entry name" value="THIOREDOXIN_2"/>
    <property type="match status" value="1"/>
</dbReference>
<reference evidence="11 12" key="1">
    <citation type="submission" date="2010-03" db="EMBL/GenBank/DDBJ databases">
        <title>Complete sequence of Sideroxydans lithotrophicus ES-1.</title>
        <authorList>
            <consortium name="US DOE Joint Genome Institute"/>
            <person name="Lucas S."/>
            <person name="Copeland A."/>
            <person name="Lapidus A."/>
            <person name="Cheng J.-F."/>
            <person name="Bruce D."/>
            <person name="Goodwin L."/>
            <person name="Pitluck S."/>
            <person name="Munk A.C."/>
            <person name="Detter J.C."/>
            <person name="Han C."/>
            <person name="Tapia R."/>
            <person name="Larimer F."/>
            <person name="Land M."/>
            <person name="Hauser L."/>
            <person name="Kyrpides N."/>
            <person name="Ivanova N."/>
            <person name="Emerson D."/>
            <person name="Woyke T."/>
        </authorList>
    </citation>
    <scope>NUCLEOTIDE SEQUENCE [LARGE SCALE GENOMIC DNA]</scope>
    <source>
        <strain evidence="11 12">ES-1</strain>
    </source>
</reference>
<dbReference type="GO" id="GO:0015036">
    <property type="term" value="F:disulfide oxidoreductase activity"/>
    <property type="evidence" value="ECO:0007669"/>
    <property type="project" value="UniProtKB-ARBA"/>
</dbReference>
<dbReference type="InterPro" id="IPR050824">
    <property type="entry name" value="Thiol_disulfide_DsbA"/>
</dbReference>
<dbReference type="InterPro" id="IPR013766">
    <property type="entry name" value="Thioredoxin_domain"/>
</dbReference>
<dbReference type="PANTHER" id="PTHR35891">
    <property type="entry name" value="THIOL:DISULFIDE INTERCHANGE PROTEIN DSBA"/>
    <property type="match status" value="1"/>
</dbReference>
<dbReference type="AlphaFoldDB" id="D5CU35"/>
<keyword evidence="4 7" id="KW-0574">Periplasm</keyword>
<evidence type="ECO:0000256" key="4">
    <source>
        <dbReference type="ARBA" id="ARBA00022764"/>
    </source>
</evidence>
<feature type="chain" id="PRO_5003070511" description="Thiol:disulfide interchange protein" evidence="9">
    <location>
        <begin position="22"/>
        <end position="206"/>
    </location>
</feature>
<evidence type="ECO:0000256" key="1">
    <source>
        <dbReference type="ARBA" id="ARBA00004418"/>
    </source>
</evidence>
<dbReference type="CDD" id="cd03019">
    <property type="entry name" value="DsbA_DsbA"/>
    <property type="match status" value="1"/>
</dbReference>
<gene>
    <name evidence="11" type="ordered locus">Slit_0128</name>
</gene>
<evidence type="ECO:0000256" key="9">
    <source>
        <dbReference type="SAM" id="SignalP"/>
    </source>
</evidence>
<dbReference type="HOGENOM" id="CLU_088255_1_0_4"/>
<evidence type="ECO:0000256" key="6">
    <source>
        <dbReference type="ARBA" id="ARBA00023284"/>
    </source>
</evidence>
<evidence type="ECO:0000256" key="7">
    <source>
        <dbReference type="PIRNR" id="PIRNR001488"/>
    </source>
</evidence>
<feature type="domain" description="Thioredoxin" evidence="10">
    <location>
        <begin position="10"/>
        <end position="197"/>
    </location>
</feature>
<dbReference type="InterPro" id="IPR017937">
    <property type="entry name" value="Thioredoxin_CS"/>
</dbReference>
<dbReference type="RefSeq" id="WP_013028269.1">
    <property type="nucleotide sequence ID" value="NC_013959.1"/>
</dbReference>
<dbReference type="GO" id="GO:0042597">
    <property type="term" value="C:periplasmic space"/>
    <property type="evidence" value="ECO:0007669"/>
    <property type="project" value="UniProtKB-SubCell"/>
</dbReference>
<evidence type="ECO:0000259" key="10">
    <source>
        <dbReference type="PROSITE" id="PS51352"/>
    </source>
</evidence>
<dbReference type="PANTHER" id="PTHR35891:SF3">
    <property type="entry name" value="THIOL:DISULFIDE INTERCHANGE PROTEIN DSBL"/>
    <property type="match status" value="1"/>
</dbReference>
<dbReference type="eggNOG" id="COG1651">
    <property type="taxonomic scope" value="Bacteria"/>
</dbReference>
<dbReference type="InterPro" id="IPR036249">
    <property type="entry name" value="Thioredoxin-like_sf"/>
</dbReference>
<keyword evidence="6" id="KW-0676">Redox-active center</keyword>
<dbReference type="InterPro" id="IPR001853">
    <property type="entry name" value="DSBA-like_thioredoxin_dom"/>
</dbReference>
<comment type="similarity">
    <text evidence="2">Belongs to the thioredoxin family. DsbA subfamily.</text>
</comment>
<feature type="disulfide bond" description="Redox-active" evidence="8">
    <location>
        <begin position="54"/>
        <end position="57"/>
    </location>
</feature>
<evidence type="ECO:0000256" key="8">
    <source>
        <dbReference type="PIRSR" id="PIRSR001488-1"/>
    </source>
</evidence>